<comment type="caution">
    <text evidence="2">The sequence shown here is derived from an EMBL/GenBank/DDBJ whole genome shotgun (WGS) entry which is preliminary data.</text>
</comment>
<name>A0A1G2SZK8_9BACT</name>
<evidence type="ECO:0000313" key="2">
    <source>
        <dbReference type="EMBL" id="OHA90292.1"/>
    </source>
</evidence>
<organism evidence="2 3">
    <name type="scientific">Candidatus Zambryskibacteria bacterium RIFCSPHIGHO2_01_FULL_46_25</name>
    <dbReference type="NCBI Taxonomy" id="1802738"/>
    <lineage>
        <taxon>Bacteria</taxon>
        <taxon>Candidatus Zambryskiibacteriota</taxon>
    </lineage>
</organism>
<accession>A0A1G2SZK8</accession>
<proteinExistence type="predicted"/>
<evidence type="ECO:0000313" key="3">
    <source>
        <dbReference type="Proteomes" id="UP000178107"/>
    </source>
</evidence>
<dbReference type="AlphaFoldDB" id="A0A1G2SZK8"/>
<keyword evidence="1" id="KW-0472">Membrane</keyword>
<dbReference type="Proteomes" id="UP000178107">
    <property type="component" value="Unassembled WGS sequence"/>
</dbReference>
<reference evidence="2 3" key="1">
    <citation type="journal article" date="2016" name="Nat. Commun.">
        <title>Thousands of microbial genomes shed light on interconnected biogeochemical processes in an aquifer system.</title>
        <authorList>
            <person name="Anantharaman K."/>
            <person name="Brown C.T."/>
            <person name="Hug L.A."/>
            <person name="Sharon I."/>
            <person name="Castelle C.J."/>
            <person name="Probst A.J."/>
            <person name="Thomas B.C."/>
            <person name="Singh A."/>
            <person name="Wilkins M.J."/>
            <person name="Karaoz U."/>
            <person name="Brodie E.L."/>
            <person name="Williams K.H."/>
            <person name="Hubbard S.S."/>
            <person name="Banfield J.F."/>
        </authorList>
    </citation>
    <scope>NUCLEOTIDE SEQUENCE [LARGE SCALE GENOMIC DNA]</scope>
</reference>
<dbReference type="EMBL" id="MHVH01000005">
    <property type="protein sequence ID" value="OHA90292.1"/>
    <property type="molecule type" value="Genomic_DNA"/>
</dbReference>
<evidence type="ECO:0000256" key="1">
    <source>
        <dbReference type="SAM" id="Phobius"/>
    </source>
</evidence>
<gene>
    <name evidence="2" type="ORF">A2838_01665</name>
</gene>
<feature type="transmembrane region" description="Helical" evidence="1">
    <location>
        <begin position="33"/>
        <end position="52"/>
    </location>
</feature>
<sequence length="121" mass="13553">MTRKIKFSENQLALPFGEGRRSISLPYDTRERAFWFLASVSVLSLFIYFYAVNAIARNTALRGNLEAHLADAGSKIGSLEFSYISLKNSVTSEIALERGFKEAKEPLFVTRTPASSLTLNR</sequence>
<protein>
    <submittedName>
        <fullName evidence="2">Uncharacterized protein</fullName>
    </submittedName>
</protein>
<keyword evidence="1" id="KW-0812">Transmembrane</keyword>
<keyword evidence="1" id="KW-1133">Transmembrane helix</keyword>